<dbReference type="GO" id="GO:0004386">
    <property type="term" value="F:helicase activity"/>
    <property type="evidence" value="ECO:0007669"/>
    <property type="project" value="UniProtKB-KW"/>
</dbReference>
<reference evidence="2" key="1">
    <citation type="journal article" date="2014" name="Int. J. Syst. Evol. Microbiol.">
        <title>Complete genome sequence of Corynebacterium casei LMG S-19264T (=DSM 44701T), isolated from a smear-ripened cheese.</title>
        <authorList>
            <consortium name="US DOE Joint Genome Institute (JGI-PGF)"/>
            <person name="Walter F."/>
            <person name="Albersmeier A."/>
            <person name="Kalinowski J."/>
            <person name="Ruckert C."/>
        </authorList>
    </citation>
    <scope>NUCLEOTIDE SEQUENCE</scope>
    <source>
        <strain evidence="2">CGMCC 1.12181</strain>
    </source>
</reference>
<name>A0A917CPC4_9GAMM</name>
<dbReference type="CDD" id="cd18722">
    <property type="entry name" value="PIN_NicB-like"/>
    <property type="match status" value="1"/>
</dbReference>
<dbReference type="EMBL" id="BMEO01000004">
    <property type="protein sequence ID" value="GGF93306.1"/>
    <property type="molecule type" value="Genomic_DNA"/>
</dbReference>
<evidence type="ECO:0000313" key="3">
    <source>
        <dbReference type="Proteomes" id="UP000605253"/>
    </source>
</evidence>
<dbReference type="Gene3D" id="3.40.50.1010">
    <property type="entry name" value="5'-nuclease"/>
    <property type="match status" value="1"/>
</dbReference>
<dbReference type="AlphaFoldDB" id="A0A917CPC4"/>
<keyword evidence="2" id="KW-0547">Nucleotide-binding</keyword>
<comment type="caution">
    <text evidence="2">The sequence shown here is derived from an EMBL/GenBank/DDBJ whole genome shotgun (WGS) entry which is preliminary data.</text>
</comment>
<feature type="domain" description="NYN" evidence="1">
    <location>
        <begin position="139"/>
        <end position="205"/>
    </location>
</feature>
<dbReference type="GO" id="GO:0004540">
    <property type="term" value="F:RNA nuclease activity"/>
    <property type="evidence" value="ECO:0007669"/>
    <property type="project" value="InterPro"/>
</dbReference>
<keyword evidence="2" id="KW-0067">ATP-binding</keyword>
<organism evidence="2 3">
    <name type="scientific">Marinicella pacifica</name>
    <dbReference type="NCBI Taxonomy" id="1171543"/>
    <lineage>
        <taxon>Bacteria</taxon>
        <taxon>Pseudomonadati</taxon>
        <taxon>Pseudomonadota</taxon>
        <taxon>Gammaproteobacteria</taxon>
        <taxon>Lysobacterales</taxon>
        <taxon>Marinicellaceae</taxon>
        <taxon>Marinicella</taxon>
    </lineage>
</organism>
<keyword evidence="2" id="KW-0378">Hydrolase</keyword>
<dbReference type="InterPro" id="IPR021139">
    <property type="entry name" value="NYN"/>
</dbReference>
<protein>
    <submittedName>
        <fullName evidence="2">Helicase</fullName>
    </submittedName>
</protein>
<dbReference type="Proteomes" id="UP000605253">
    <property type="component" value="Unassembled WGS sequence"/>
</dbReference>
<dbReference type="RefSeq" id="WP_229728279.1">
    <property type="nucleotide sequence ID" value="NZ_BAABJF010000015.1"/>
</dbReference>
<proteinExistence type="predicted"/>
<reference evidence="2" key="2">
    <citation type="submission" date="2020-09" db="EMBL/GenBank/DDBJ databases">
        <authorList>
            <person name="Sun Q."/>
            <person name="Zhou Y."/>
        </authorList>
    </citation>
    <scope>NUCLEOTIDE SEQUENCE</scope>
    <source>
        <strain evidence="2">CGMCC 1.12181</strain>
    </source>
</reference>
<dbReference type="Pfam" id="PF01936">
    <property type="entry name" value="NYN"/>
    <property type="match status" value="1"/>
</dbReference>
<accession>A0A917CPC4</accession>
<gene>
    <name evidence="2" type="ORF">GCM10011365_13180</name>
</gene>
<evidence type="ECO:0000313" key="2">
    <source>
        <dbReference type="EMBL" id="GGF93306.1"/>
    </source>
</evidence>
<keyword evidence="2" id="KW-0347">Helicase</keyword>
<keyword evidence="3" id="KW-1185">Reference proteome</keyword>
<sequence length="210" mass="23788">MYKYAILIDAGFLKKKLFVRNNRVPINSDLIIDFVADIKSSMANVIDDKTFMHRIYYYDAYPADGRFKNPISNSKIDLQQTEIYKINARIISKLKITPNFAVRLGECAFRGWKVNNSALKSNDGHGNVNIVESDLSLNIQQKGVDMRIGLDVATLTLKKQVNGIVLVSGDSDFIPPMKFARKEGVQLILCSLDHKIKTEMLEHSDYSLQV</sequence>
<evidence type="ECO:0000259" key="1">
    <source>
        <dbReference type="Pfam" id="PF01936"/>
    </source>
</evidence>